<sequence>MNRFCACMFGSTLLVFLFLAAAVQPAIAQQDQAPHVFHRGIPAGDTCATCHKAVYDQWKASPHAANGIECTVCHGEPTAKDFAGMPALSACDTCHTDQVAQLKSDPFMKGRTCVSCHQAHTFVEHKKAPPAGQ</sequence>
<feature type="chain" id="PRO_5014906028" description="Cytochrome c7-like domain-containing protein" evidence="1">
    <location>
        <begin position="29"/>
        <end position="133"/>
    </location>
</feature>
<accession>A0A2N9L2S3</accession>
<proteinExistence type="predicted"/>
<evidence type="ECO:0000256" key="1">
    <source>
        <dbReference type="SAM" id="SignalP"/>
    </source>
</evidence>
<name>A0A2N9L2S3_9BACT</name>
<dbReference type="InterPro" id="IPR029467">
    <property type="entry name" value="Cyt_c7-like"/>
</dbReference>
<feature type="domain" description="Cytochrome c7-like" evidence="2">
    <location>
        <begin position="35"/>
        <end position="96"/>
    </location>
</feature>
<feature type="signal peptide" evidence="1">
    <location>
        <begin position="1"/>
        <end position="28"/>
    </location>
</feature>
<dbReference type="SUPFAM" id="SSF48695">
    <property type="entry name" value="Multiheme cytochromes"/>
    <property type="match status" value="1"/>
</dbReference>
<evidence type="ECO:0000313" key="4">
    <source>
        <dbReference type="Proteomes" id="UP000239735"/>
    </source>
</evidence>
<dbReference type="OrthoDB" id="9814800at2"/>
<reference evidence="4" key="1">
    <citation type="submission" date="2018-02" db="EMBL/GenBank/DDBJ databases">
        <authorList>
            <person name="Hausmann B."/>
        </authorList>
    </citation>
    <scope>NUCLEOTIDE SEQUENCE [LARGE SCALE GENOMIC DNA]</scope>
    <source>
        <strain evidence="4">Peat soil MAG SbA5</strain>
    </source>
</reference>
<evidence type="ECO:0000259" key="2">
    <source>
        <dbReference type="Pfam" id="PF14522"/>
    </source>
</evidence>
<gene>
    <name evidence="3" type="ORF">SBA5_1080006</name>
</gene>
<dbReference type="Proteomes" id="UP000239735">
    <property type="component" value="Unassembled WGS sequence"/>
</dbReference>
<dbReference type="AlphaFoldDB" id="A0A2N9L2S3"/>
<organism evidence="3 4">
    <name type="scientific">Candidatus Sulfuritelmatomonas gaucii</name>
    <dbReference type="NCBI Taxonomy" id="2043161"/>
    <lineage>
        <taxon>Bacteria</taxon>
        <taxon>Pseudomonadati</taxon>
        <taxon>Acidobacteriota</taxon>
        <taxon>Terriglobia</taxon>
        <taxon>Terriglobales</taxon>
        <taxon>Acidobacteriaceae</taxon>
        <taxon>Candidatus Sulfuritelmatomonas</taxon>
    </lineage>
</organism>
<dbReference type="Gene3D" id="1.10.287.3080">
    <property type="match status" value="1"/>
</dbReference>
<dbReference type="InterPro" id="IPR036280">
    <property type="entry name" value="Multihaem_cyt_sf"/>
</dbReference>
<keyword evidence="1" id="KW-0732">Signal</keyword>
<dbReference type="Pfam" id="PF14522">
    <property type="entry name" value="Cytochrome_C7"/>
    <property type="match status" value="1"/>
</dbReference>
<evidence type="ECO:0000313" key="3">
    <source>
        <dbReference type="EMBL" id="SPE17627.1"/>
    </source>
</evidence>
<protein>
    <recommendedName>
        <fullName evidence="2">Cytochrome c7-like domain-containing protein</fullName>
    </recommendedName>
</protein>
<dbReference type="EMBL" id="OKRB01000011">
    <property type="protein sequence ID" value="SPE17627.1"/>
    <property type="molecule type" value="Genomic_DNA"/>
</dbReference>